<feature type="transmembrane region" description="Helical" evidence="9">
    <location>
        <begin position="137"/>
        <end position="156"/>
    </location>
</feature>
<evidence type="ECO:0000256" key="3">
    <source>
        <dbReference type="ARBA" id="ARBA00022670"/>
    </source>
</evidence>
<protein>
    <submittedName>
        <fullName evidence="10">Exosortase/archaeosortase family protein</fullName>
    </submittedName>
</protein>
<keyword evidence="7 9" id="KW-0472">Membrane</keyword>
<dbReference type="Pfam" id="PF09721">
    <property type="entry name" value="Exosortase_EpsH"/>
    <property type="match status" value="1"/>
</dbReference>
<proteinExistence type="predicted"/>
<dbReference type="NCBIfam" id="TIGR02602">
    <property type="entry name" value="8TM_EpsH"/>
    <property type="match status" value="1"/>
</dbReference>
<keyword evidence="4 9" id="KW-0812">Transmembrane</keyword>
<dbReference type="AlphaFoldDB" id="A0A9D1V9V8"/>
<keyword evidence="5" id="KW-0378">Hydrolase</keyword>
<dbReference type="Proteomes" id="UP000823964">
    <property type="component" value="Unassembled WGS sequence"/>
</dbReference>
<evidence type="ECO:0000256" key="5">
    <source>
        <dbReference type="ARBA" id="ARBA00022801"/>
    </source>
</evidence>
<dbReference type="GO" id="GO:0008233">
    <property type="term" value="F:peptidase activity"/>
    <property type="evidence" value="ECO:0007669"/>
    <property type="project" value="UniProtKB-KW"/>
</dbReference>
<keyword evidence="2" id="KW-1003">Cell membrane</keyword>
<dbReference type="InterPro" id="IPR019127">
    <property type="entry name" value="Exosortase"/>
</dbReference>
<dbReference type="EMBL" id="DXFQ01000020">
    <property type="protein sequence ID" value="HIX19246.1"/>
    <property type="molecule type" value="Genomic_DNA"/>
</dbReference>
<feature type="transmembrane region" description="Helical" evidence="9">
    <location>
        <begin position="201"/>
        <end position="224"/>
    </location>
</feature>
<comment type="caution">
    <text evidence="10">The sequence shown here is derived from an EMBL/GenBank/DDBJ whole genome shotgun (WGS) entry which is preliminary data.</text>
</comment>
<keyword evidence="3" id="KW-0645">Protease</keyword>
<evidence type="ECO:0000256" key="4">
    <source>
        <dbReference type="ARBA" id="ARBA00022692"/>
    </source>
</evidence>
<comment type="subcellular location">
    <subcellularLocation>
        <location evidence="1">Cell membrane</location>
        <topology evidence="1">Multi-pass membrane protein</topology>
    </subcellularLocation>
</comment>
<feature type="transmembrane region" description="Helical" evidence="9">
    <location>
        <begin position="277"/>
        <end position="302"/>
    </location>
</feature>
<accession>A0A9D1V9V8</accession>
<dbReference type="InterPro" id="IPR013426">
    <property type="entry name" value="EpsH-like"/>
</dbReference>
<feature type="transmembrane region" description="Helical" evidence="9">
    <location>
        <begin position="61"/>
        <end position="79"/>
    </location>
</feature>
<evidence type="ECO:0000256" key="9">
    <source>
        <dbReference type="SAM" id="Phobius"/>
    </source>
</evidence>
<gene>
    <name evidence="10" type="ORF">H9862_01430</name>
</gene>
<feature type="compositionally biased region" description="Basic and acidic residues" evidence="8">
    <location>
        <begin position="329"/>
        <end position="352"/>
    </location>
</feature>
<evidence type="ECO:0000313" key="10">
    <source>
        <dbReference type="EMBL" id="HIX19246.1"/>
    </source>
</evidence>
<organism evidence="10 11">
    <name type="scientific">Candidatus Akkermansia intestinigallinarum</name>
    <dbReference type="NCBI Taxonomy" id="2838431"/>
    <lineage>
        <taxon>Bacteria</taxon>
        <taxon>Pseudomonadati</taxon>
        <taxon>Verrucomicrobiota</taxon>
        <taxon>Verrucomicrobiia</taxon>
        <taxon>Verrucomicrobiales</taxon>
        <taxon>Akkermansiaceae</taxon>
        <taxon>Akkermansia</taxon>
    </lineage>
</organism>
<keyword evidence="6 9" id="KW-1133">Transmembrane helix</keyword>
<dbReference type="GO" id="GO:0005886">
    <property type="term" value="C:plasma membrane"/>
    <property type="evidence" value="ECO:0007669"/>
    <property type="project" value="UniProtKB-SubCell"/>
</dbReference>
<reference evidence="10" key="1">
    <citation type="journal article" date="2021" name="PeerJ">
        <title>Extensive microbial diversity within the chicken gut microbiome revealed by metagenomics and culture.</title>
        <authorList>
            <person name="Gilroy R."/>
            <person name="Ravi A."/>
            <person name="Getino M."/>
            <person name="Pursley I."/>
            <person name="Horton D.L."/>
            <person name="Alikhan N.F."/>
            <person name="Baker D."/>
            <person name="Gharbi K."/>
            <person name="Hall N."/>
            <person name="Watson M."/>
            <person name="Adriaenssens E.M."/>
            <person name="Foster-Nyarko E."/>
            <person name="Jarju S."/>
            <person name="Secka A."/>
            <person name="Antonio M."/>
            <person name="Oren A."/>
            <person name="Chaudhuri R.R."/>
            <person name="La Ragione R."/>
            <person name="Hildebrand F."/>
            <person name="Pallen M.J."/>
        </authorList>
    </citation>
    <scope>NUCLEOTIDE SEQUENCE</scope>
    <source>
        <strain evidence="10">14975</strain>
    </source>
</reference>
<dbReference type="GO" id="GO:0006508">
    <property type="term" value="P:proteolysis"/>
    <property type="evidence" value="ECO:0007669"/>
    <property type="project" value="UniProtKB-KW"/>
</dbReference>
<evidence type="ECO:0000256" key="1">
    <source>
        <dbReference type="ARBA" id="ARBA00004651"/>
    </source>
</evidence>
<evidence type="ECO:0000256" key="8">
    <source>
        <dbReference type="SAM" id="MobiDB-lite"/>
    </source>
</evidence>
<reference evidence="10" key="2">
    <citation type="submission" date="2021-04" db="EMBL/GenBank/DDBJ databases">
        <authorList>
            <person name="Gilroy R."/>
        </authorList>
    </citation>
    <scope>NUCLEOTIDE SEQUENCE</scope>
    <source>
        <strain evidence="10">14975</strain>
    </source>
</reference>
<evidence type="ECO:0000256" key="6">
    <source>
        <dbReference type="ARBA" id="ARBA00022989"/>
    </source>
</evidence>
<feature type="transmembrane region" description="Helical" evidence="9">
    <location>
        <begin position="114"/>
        <end position="130"/>
    </location>
</feature>
<evidence type="ECO:0000256" key="7">
    <source>
        <dbReference type="ARBA" id="ARBA00023136"/>
    </source>
</evidence>
<dbReference type="InterPro" id="IPR026392">
    <property type="entry name" value="Exo/Archaeosortase_dom"/>
</dbReference>
<evidence type="ECO:0000256" key="2">
    <source>
        <dbReference type="ARBA" id="ARBA00022475"/>
    </source>
</evidence>
<dbReference type="NCBIfam" id="TIGR04178">
    <property type="entry name" value="exo_archaeo"/>
    <property type="match status" value="1"/>
</dbReference>
<feature type="transmembrane region" description="Helical" evidence="9">
    <location>
        <begin position="91"/>
        <end position="108"/>
    </location>
</feature>
<feature type="transmembrane region" description="Helical" evidence="9">
    <location>
        <begin position="236"/>
        <end position="257"/>
    </location>
</feature>
<sequence length="352" mass="38557">MSDSPPQRNFSLLSLLSKDNINIALCALILLLFYFTYPAYVQGSQDAVTWLLSAWNKENDYEHGGLVPVFAVYLFIHAFNGLKGAELKGSLTGLWVLLLGALLCLLAVRSQQPRVAWGALPFLLCGLVWCRSGRRAALHCAFPCFFLWLAIPLPGFQQATVGLQLMAAKGSHLLAGFFGVETILEGTNVSSASGDWDAFNIAGGCSGMRSLMALLMISAAWGYLADGLSLWKRLVLGLSAIPISIVANAIRVASIFICAEYVSPAFAGKTWHDWSGLLFFFPASLVCLALLHSLLAGEWVWLHRGRVVMRRHGNHGEENHGEEDGDLPEVTKQRPLDEPSERVRGEGKEEKQ</sequence>
<name>A0A9D1V9V8_9BACT</name>
<feature type="region of interest" description="Disordered" evidence="8">
    <location>
        <begin position="313"/>
        <end position="352"/>
    </location>
</feature>
<feature type="transmembrane region" description="Helical" evidence="9">
    <location>
        <begin position="21"/>
        <end position="41"/>
    </location>
</feature>
<evidence type="ECO:0000313" key="11">
    <source>
        <dbReference type="Proteomes" id="UP000823964"/>
    </source>
</evidence>